<dbReference type="GO" id="GO:0046872">
    <property type="term" value="F:metal ion binding"/>
    <property type="evidence" value="ECO:0007669"/>
    <property type="project" value="UniProtKB-KW"/>
</dbReference>
<dbReference type="InterPro" id="IPR050738">
    <property type="entry name" value="Sulfatase"/>
</dbReference>
<gene>
    <name evidence="6" type="ORF">KMW28_22630</name>
</gene>
<dbReference type="InterPro" id="IPR024607">
    <property type="entry name" value="Sulfatase_CS"/>
</dbReference>
<dbReference type="Pfam" id="PF00884">
    <property type="entry name" value="Sulfatase"/>
    <property type="match status" value="1"/>
</dbReference>
<accession>A0AAX1NDB5</accession>
<evidence type="ECO:0000256" key="3">
    <source>
        <dbReference type="ARBA" id="ARBA00022801"/>
    </source>
</evidence>
<proteinExistence type="inferred from homology"/>
<dbReference type="SUPFAM" id="SSF53649">
    <property type="entry name" value="Alkaline phosphatase-like"/>
    <property type="match status" value="1"/>
</dbReference>
<evidence type="ECO:0000256" key="2">
    <source>
        <dbReference type="ARBA" id="ARBA00022723"/>
    </source>
</evidence>
<dbReference type="AlphaFoldDB" id="A0AAX1NDB5"/>
<reference evidence="6 7" key="1">
    <citation type="submission" date="2021-05" db="EMBL/GenBank/DDBJ databases">
        <title>Comparative genomic studies on the polysaccharide-degrading batcterial strains of the Flammeovirga genus.</title>
        <authorList>
            <person name="Zewei F."/>
            <person name="Zheng Z."/>
            <person name="Yu L."/>
            <person name="Ruyue G."/>
            <person name="Yanhong M."/>
            <person name="Yuanyuan C."/>
            <person name="Jingyan G."/>
            <person name="Wenjun H."/>
        </authorList>
    </citation>
    <scope>NUCLEOTIDE SEQUENCE [LARGE SCALE GENOMIC DNA]</scope>
    <source>
        <strain evidence="6 7">NBRC:100898</strain>
    </source>
</reference>
<dbReference type="CDD" id="cd16146">
    <property type="entry name" value="ARS_like"/>
    <property type="match status" value="1"/>
</dbReference>
<evidence type="ECO:0000313" key="7">
    <source>
        <dbReference type="Proteomes" id="UP000678679"/>
    </source>
</evidence>
<dbReference type="PANTHER" id="PTHR42693">
    <property type="entry name" value="ARYLSULFATASE FAMILY MEMBER"/>
    <property type="match status" value="1"/>
</dbReference>
<keyword evidence="3 6" id="KW-0378">Hydrolase</keyword>
<dbReference type="PANTHER" id="PTHR42693:SF53">
    <property type="entry name" value="ENDO-4-O-SULFATASE"/>
    <property type="match status" value="1"/>
</dbReference>
<dbReference type="GO" id="GO:0004065">
    <property type="term" value="F:arylsulfatase activity"/>
    <property type="evidence" value="ECO:0007669"/>
    <property type="project" value="TreeGrafter"/>
</dbReference>
<dbReference type="InterPro" id="IPR000917">
    <property type="entry name" value="Sulfatase_N"/>
</dbReference>
<organism evidence="6 7">
    <name type="scientific">Flammeovirga yaeyamensis</name>
    <dbReference type="NCBI Taxonomy" id="367791"/>
    <lineage>
        <taxon>Bacteria</taxon>
        <taxon>Pseudomonadati</taxon>
        <taxon>Bacteroidota</taxon>
        <taxon>Cytophagia</taxon>
        <taxon>Cytophagales</taxon>
        <taxon>Flammeovirgaceae</taxon>
        <taxon>Flammeovirga</taxon>
    </lineage>
</organism>
<evidence type="ECO:0000313" key="6">
    <source>
        <dbReference type="EMBL" id="QWG05222.1"/>
    </source>
</evidence>
<dbReference type="EMBL" id="CP076133">
    <property type="protein sequence ID" value="QWG05222.1"/>
    <property type="molecule type" value="Genomic_DNA"/>
</dbReference>
<dbReference type="FunFam" id="3.40.720.10:FF:000070">
    <property type="entry name" value="Arylsulfatase A"/>
    <property type="match status" value="1"/>
</dbReference>
<comment type="similarity">
    <text evidence="1">Belongs to the sulfatase family.</text>
</comment>
<dbReference type="Proteomes" id="UP000678679">
    <property type="component" value="Chromosome 2"/>
</dbReference>
<keyword evidence="7" id="KW-1185">Reference proteome</keyword>
<sequence length="605" mass="69213">MKYITRSTIGIALLISFLYIKSCSDIDKPNVIIILTDDMGYGDIAAHGNKDISTPHIDQLHDESLRLTNFHVNPTCAPSRSSLMTGKDANRVGVWHTVMGRSLLYEEEETMADVFSANNYATGLFGKWHLGDNYPFASQYRGFQEVLTHGGGGVGQTPDYWNNDYFDDVYLRNGQEEKVEGYCTDVWFREALAFIKENKENPFFCYISTNAPHSPLNVPFSYAEPYLKKGIQEDRAKFYGMISNIDDNVGKLRKKLEEWGIADNTILIFMSDNGTANGAKLKGKQLLSGYNANMRGVKGSPYDGGHRVPFYVHWKNGNLNHGIDIHQLTAHIDVLPTLIKMCGLSNVPTINFDGIDLSQIFLGSEENLDVNRILIGDSQRLETPKKWRNSYVMMGQWRLINGTELYNLKRDPSQVKNVFDLEHQIVKQLKEAYEKHWVEISPSFHRFAYIKLGNDVEKISKLTAHDWHVEEQHKIPWNQQLIRKGQEGTGHWKVDFVKEGKYKIVLRRWPKEVNLPLNAQTRPFYSDYCDYHLVEGKKMEFTNAYLTVGNKTWEQKVQPNAASVSFDVELRKGATEMTASFKTSDNVLQGAYYVYVEKLGMFKSL</sequence>
<dbReference type="Gene3D" id="3.40.720.10">
    <property type="entry name" value="Alkaline Phosphatase, subunit A"/>
    <property type="match status" value="1"/>
</dbReference>
<dbReference type="RefSeq" id="WP_205958104.1">
    <property type="nucleotide sequence ID" value="NZ_CP076133.1"/>
</dbReference>
<evidence type="ECO:0000256" key="4">
    <source>
        <dbReference type="ARBA" id="ARBA00022837"/>
    </source>
</evidence>
<evidence type="ECO:0000256" key="1">
    <source>
        <dbReference type="ARBA" id="ARBA00008779"/>
    </source>
</evidence>
<keyword evidence="2" id="KW-0479">Metal-binding</keyword>
<keyword evidence="4" id="KW-0106">Calcium</keyword>
<evidence type="ECO:0000259" key="5">
    <source>
        <dbReference type="Pfam" id="PF00884"/>
    </source>
</evidence>
<name>A0AAX1NDB5_9BACT</name>
<dbReference type="Gene3D" id="3.30.1120.10">
    <property type="match status" value="1"/>
</dbReference>
<dbReference type="PROSITE" id="PS00523">
    <property type="entry name" value="SULFATASE_1"/>
    <property type="match status" value="1"/>
</dbReference>
<feature type="domain" description="Sulfatase N-terminal" evidence="5">
    <location>
        <begin position="29"/>
        <end position="343"/>
    </location>
</feature>
<dbReference type="InterPro" id="IPR017850">
    <property type="entry name" value="Alkaline_phosphatase_core_sf"/>
</dbReference>
<protein>
    <submittedName>
        <fullName evidence="6">Sulfatase-like hydrolase/transferase</fullName>
    </submittedName>
</protein>
<dbReference type="KEGG" id="fya:KMW28_22630"/>